<dbReference type="GO" id="GO:0050797">
    <property type="term" value="F:thymidylate synthase (FAD) activity"/>
    <property type="evidence" value="ECO:0007669"/>
    <property type="project" value="UniProtKB-UniRule"/>
</dbReference>
<dbReference type="GO" id="GO:0006231">
    <property type="term" value="P:dTMP biosynthetic process"/>
    <property type="evidence" value="ECO:0007669"/>
    <property type="project" value="UniProtKB-UniRule"/>
</dbReference>
<dbReference type="SUPFAM" id="SSF69796">
    <property type="entry name" value="Thymidylate synthase-complementing protein Thy1"/>
    <property type="match status" value="1"/>
</dbReference>
<keyword evidence="7" id="KW-1185">Reference proteome</keyword>
<accession>A0A2Z4J740</accession>
<feature type="binding site" description="in other chain" evidence="5">
    <location>
        <position position="176"/>
    </location>
    <ligand>
        <name>dUMP</name>
        <dbReference type="ChEBI" id="CHEBI:246422"/>
        <note>ligand shared between dimeric partners</note>
    </ligand>
</feature>
<evidence type="ECO:0000313" key="7">
    <source>
        <dbReference type="Proteomes" id="UP000249616"/>
    </source>
</evidence>
<comment type="pathway">
    <text evidence="5">Pyrimidine metabolism; dTTP biosynthesis.</text>
</comment>
<feature type="binding site" evidence="5">
    <location>
        <position position="83"/>
    </location>
    <ligand>
        <name>FAD</name>
        <dbReference type="ChEBI" id="CHEBI:57692"/>
        <note>ligand shared between neighboring subunits</note>
    </ligand>
</feature>
<evidence type="ECO:0000256" key="5">
    <source>
        <dbReference type="HAMAP-Rule" id="MF_01408"/>
    </source>
</evidence>
<dbReference type="UniPathway" id="UPA00575"/>
<keyword evidence="1 5" id="KW-0489">Methyltransferase</keyword>
<dbReference type="AlphaFoldDB" id="A0A2Z4J740"/>
<dbReference type="InterPro" id="IPR003669">
    <property type="entry name" value="Thymidylate_synthase_ThyX"/>
</dbReference>
<dbReference type="PANTHER" id="PTHR34934:SF1">
    <property type="entry name" value="FLAVIN-DEPENDENT THYMIDYLATE SYNTHASE"/>
    <property type="match status" value="1"/>
</dbReference>
<organism evidence="6 7">
    <name type="scientific">Streptomyces cadmiisoli</name>
    <dbReference type="NCBI Taxonomy" id="2184053"/>
    <lineage>
        <taxon>Bacteria</taxon>
        <taxon>Bacillati</taxon>
        <taxon>Actinomycetota</taxon>
        <taxon>Actinomycetes</taxon>
        <taxon>Kitasatosporales</taxon>
        <taxon>Streptomycetaceae</taxon>
        <taxon>Streptomyces</taxon>
        <taxon>Streptomyces aurantiacus group</taxon>
    </lineage>
</organism>
<proteinExistence type="inferred from homology"/>
<keyword evidence="5 6" id="KW-0808">Transferase</keyword>
<comment type="similarity">
    <text evidence="5">Belongs to the thymidylate synthase ThyX family.</text>
</comment>
<dbReference type="GO" id="GO:0032259">
    <property type="term" value="P:methylation"/>
    <property type="evidence" value="ECO:0007669"/>
    <property type="project" value="UniProtKB-KW"/>
</dbReference>
<feature type="binding site" evidence="5">
    <location>
        <begin position="192"/>
        <end position="194"/>
    </location>
    <ligand>
        <name>FAD</name>
        <dbReference type="ChEBI" id="CHEBI:57692"/>
        <note>ligand shared between neighboring subunits</note>
    </ligand>
</feature>
<feature type="binding site" evidence="5">
    <location>
        <position position="203"/>
    </location>
    <ligand>
        <name>dUMP</name>
        <dbReference type="ChEBI" id="CHEBI:246422"/>
        <note>ligand shared between dimeric partners</note>
    </ligand>
</feature>
<feature type="binding site" description="in other chain" evidence="5">
    <location>
        <begin position="115"/>
        <end position="119"/>
    </location>
    <ligand>
        <name>dUMP</name>
        <dbReference type="ChEBI" id="CHEBI:246422"/>
        <note>ligand shared between dimeric partners</note>
    </ligand>
</feature>
<dbReference type="Gene3D" id="3.30.70.3180">
    <property type="match status" value="2"/>
</dbReference>
<dbReference type="Proteomes" id="UP000249616">
    <property type="component" value="Chromosome"/>
</dbReference>
<dbReference type="InterPro" id="IPR036098">
    <property type="entry name" value="Thymidylate_synthase_ThyX_sf"/>
</dbReference>
<keyword evidence="2 5" id="KW-0285">Flavoprotein</keyword>
<evidence type="ECO:0000256" key="1">
    <source>
        <dbReference type="ARBA" id="ARBA00022603"/>
    </source>
</evidence>
<comment type="function">
    <text evidence="5">Catalyzes the reductive methylation of 2'-deoxyuridine-5'-monophosphate (dUMP) to 2'-deoxythymidine-5'-monophosphate (dTMP) while utilizing 5,10-methylenetetrahydrofolate (mTHF) as the methyl donor, and NADPH and FADH(2) as the reductant.</text>
</comment>
<dbReference type="Gene3D" id="6.10.140.450">
    <property type="match status" value="1"/>
</dbReference>
<dbReference type="GO" id="GO:0070402">
    <property type="term" value="F:NADPH binding"/>
    <property type="evidence" value="ECO:0007669"/>
    <property type="project" value="TreeGrafter"/>
</dbReference>
<dbReference type="GO" id="GO:0004799">
    <property type="term" value="F:thymidylate synthase activity"/>
    <property type="evidence" value="ECO:0007669"/>
    <property type="project" value="TreeGrafter"/>
</dbReference>
<dbReference type="Pfam" id="PF02511">
    <property type="entry name" value="Thy1"/>
    <property type="match status" value="1"/>
</dbReference>
<dbReference type="GO" id="GO:0050660">
    <property type="term" value="F:flavin adenine dinucleotide binding"/>
    <property type="evidence" value="ECO:0007669"/>
    <property type="project" value="UniProtKB-UniRule"/>
</dbReference>
<comment type="subunit">
    <text evidence="5">Homotetramer.</text>
</comment>
<dbReference type="GO" id="GO:0006235">
    <property type="term" value="P:dTTP biosynthetic process"/>
    <property type="evidence" value="ECO:0007669"/>
    <property type="project" value="UniProtKB-UniRule"/>
</dbReference>
<evidence type="ECO:0000256" key="4">
    <source>
        <dbReference type="ARBA" id="ARBA00022827"/>
    </source>
</evidence>
<evidence type="ECO:0000256" key="3">
    <source>
        <dbReference type="ARBA" id="ARBA00022727"/>
    </source>
</evidence>
<keyword evidence="3 5" id="KW-0545">Nucleotide biosynthesis</keyword>
<protein>
    <recommendedName>
        <fullName evidence="5">Flavin-dependent thymidylate synthase</fullName>
        <shortName evidence="5">FDTS</shortName>
        <ecNumber evidence="5">2.1.1.148</ecNumber>
    </recommendedName>
    <alternativeName>
        <fullName evidence="5">FAD-dependent thymidylate synthase</fullName>
    </alternativeName>
    <alternativeName>
        <fullName evidence="5">Thymidylate synthase ThyX</fullName>
        <shortName evidence="5">TS</shortName>
        <shortName evidence="5">TSase</shortName>
    </alternativeName>
</protein>
<dbReference type="KEGG" id="scad:DN051_32295"/>
<keyword evidence="4 5" id="KW-0274">FAD</keyword>
<dbReference type="EMBL" id="CP030073">
    <property type="protein sequence ID" value="AWW40780.1"/>
    <property type="molecule type" value="Genomic_DNA"/>
</dbReference>
<reference evidence="6 7" key="1">
    <citation type="journal article" date="2019" name="Int. J. Syst. Evol. Microbiol.">
        <title>Streptomyces cadmiisoli sp. nov., a novel actinomycete isolated from cadmium-contaminated soil.</title>
        <authorList>
            <person name="Li K."/>
            <person name="Tang X."/>
            <person name="Zhao J."/>
            <person name="Guo Y."/>
            <person name="Tang Y."/>
            <person name="Gao J."/>
        </authorList>
    </citation>
    <scope>NUCLEOTIDE SEQUENCE [LARGE SCALE GENOMIC DNA]</scope>
    <source>
        <strain evidence="6 7">ZFG47</strain>
    </source>
</reference>
<feature type="binding site" evidence="5">
    <location>
        <position position="115"/>
    </location>
    <ligand>
        <name>FAD</name>
        <dbReference type="ChEBI" id="CHEBI:57692"/>
        <note>ligand shared between neighboring subunits</note>
    </ligand>
</feature>
<gene>
    <name evidence="5 6" type="primary">thyX</name>
    <name evidence="6" type="ORF">DN051_32295</name>
</gene>
<dbReference type="EC" id="2.1.1.148" evidence="5"/>
<evidence type="ECO:0000256" key="2">
    <source>
        <dbReference type="ARBA" id="ARBA00022630"/>
    </source>
</evidence>
<feature type="binding site" evidence="5">
    <location>
        <begin position="107"/>
        <end position="109"/>
    </location>
    <ligand>
        <name>FAD</name>
        <dbReference type="ChEBI" id="CHEBI:57692"/>
        <note>ligand shared between neighboring subunits</note>
    </ligand>
</feature>
<comment type="caution">
    <text evidence="5">Lacks conserved residue(s) required for the propagation of feature annotation.</text>
</comment>
<comment type="catalytic activity">
    <reaction evidence="5">
        <text>dUMP + (6R)-5,10-methylene-5,6,7,8-tetrahydrofolate + NADPH + H(+) = dTMP + (6S)-5,6,7,8-tetrahydrofolate + NADP(+)</text>
        <dbReference type="Rhea" id="RHEA:29043"/>
        <dbReference type="ChEBI" id="CHEBI:15378"/>
        <dbReference type="ChEBI" id="CHEBI:15636"/>
        <dbReference type="ChEBI" id="CHEBI:57453"/>
        <dbReference type="ChEBI" id="CHEBI:57783"/>
        <dbReference type="ChEBI" id="CHEBI:58349"/>
        <dbReference type="ChEBI" id="CHEBI:63528"/>
        <dbReference type="ChEBI" id="CHEBI:246422"/>
        <dbReference type="EC" id="2.1.1.148"/>
    </reaction>
</comment>
<keyword evidence="5" id="KW-0521">NADP</keyword>
<dbReference type="NCBIfam" id="TIGR02170">
    <property type="entry name" value="thyX"/>
    <property type="match status" value="1"/>
</dbReference>
<sequence>MRVTLIAKTEANYFAMMEATDHEYDPSGFDEGDGFRNLDITNDCDSVPVFGGRNCYQSWGKPNPATATEMGYLKNILSHEHYSVLEHSSATFYVTGVSRNLTHELIRHRHLSYSELSQRYVDMENARIVIPPALRQEHGGEVMGPLPWGAVRDYEATVRRLMAQGLKRKQAREAARYILPGGTETRIVVTGNMRAWRDSIYKRFNVSADAEIREFGGSLLTQLKEIAPGCFQDMDNTEPFGGK</sequence>
<feature type="active site" description="Involved in ionization of N3 of dUMP, leading to its activation" evidence="5">
    <location>
        <position position="203"/>
    </location>
</feature>
<comment type="cofactor">
    <cofactor evidence="5">
        <name>FAD</name>
        <dbReference type="ChEBI" id="CHEBI:57692"/>
    </cofactor>
    <text evidence="5">Binds 4 FAD per tetramer. Each FAD binding site is formed by three monomers.</text>
</comment>
<feature type="binding site" evidence="5">
    <location>
        <begin position="104"/>
        <end position="107"/>
    </location>
    <ligand>
        <name>dUMP</name>
        <dbReference type="ChEBI" id="CHEBI:246422"/>
        <note>ligand shared between dimeric partners</note>
    </ligand>
</feature>
<evidence type="ECO:0000313" key="6">
    <source>
        <dbReference type="EMBL" id="AWW40780.1"/>
    </source>
</evidence>
<dbReference type="PROSITE" id="PS51331">
    <property type="entry name" value="THYX"/>
    <property type="match status" value="1"/>
</dbReference>
<name>A0A2Z4J740_9ACTN</name>
<dbReference type="CDD" id="cd20175">
    <property type="entry name" value="ThyX"/>
    <property type="match status" value="1"/>
</dbReference>
<dbReference type="HAMAP" id="MF_01408">
    <property type="entry name" value="ThyX"/>
    <property type="match status" value="1"/>
</dbReference>
<dbReference type="PANTHER" id="PTHR34934">
    <property type="entry name" value="FLAVIN-DEPENDENT THYMIDYLATE SYNTHASE"/>
    <property type="match status" value="1"/>
</dbReference>